<evidence type="ECO:0000313" key="1">
    <source>
        <dbReference type="EMBL" id="MFC5511254.1"/>
    </source>
</evidence>
<gene>
    <name evidence="1" type="ORF">ACFPOU_08955</name>
</gene>
<comment type="caution">
    <text evidence="1">The sequence shown here is derived from an EMBL/GenBank/DDBJ whole genome shotgun (WGS) entry which is preliminary data.</text>
</comment>
<proteinExistence type="predicted"/>
<organism evidence="1 2">
    <name type="scientific">Massilia jejuensis</name>
    <dbReference type="NCBI Taxonomy" id="648894"/>
    <lineage>
        <taxon>Bacteria</taxon>
        <taxon>Pseudomonadati</taxon>
        <taxon>Pseudomonadota</taxon>
        <taxon>Betaproteobacteria</taxon>
        <taxon>Burkholderiales</taxon>
        <taxon>Oxalobacteraceae</taxon>
        <taxon>Telluria group</taxon>
        <taxon>Massilia</taxon>
    </lineage>
</organism>
<sequence length="95" mass="10975">MNVRQKKQEMLAAMHRARALEPSSFVPNKLLDTLIEKLHLKNDAELCRVLEVQPPIISKIRHRKLNVGATILLRMHEKSNIPIRELKELTTPALH</sequence>
<protein>
    <submittedName>
        <fullName evidence="1">Uncharacterized protein</fullName>
    </submittedName>
</protein>
<name>A0ABW0PL53_9BURK</name>
<reference evidence="2" key="1">
    <citation type="journal article" date="2019" name="Int. J. Syst. Evol. Microbiol.">
        <title>The Global Catalogue of Microorganisms (GCM) 10K type strain sequencing project: providing services to taxonomists for standard genome sequencing and annotation.</title>
        <authorList>
            <consortium name="The Broad Institute Genomics Platform"/>
            <consortium name="The Broad Institute Genome Sequencing Center for Infectious Disease"/>
            <person name="Wu L."/>
            <person name="Ma J."/>
        </authorList>
    </citation>
    <scope>NUCLEOTIDE SEQUENCE [LARGE SCALE GENOMIC DNA]</scope>
    <source>
        <strain evidence="2">CCUG 38813</strain>
    </source>
</reference>
<evidence type="ECO:0000313" key="2">
    <source>
        <dbReference type="Proteomes" id="UP001596031"/>
    </source>
</evidence>
<dbReference type="RefSeq" id="WP_379719638.1">
    <property type="nucleotide sequence ID" value="NZ_JBHSMS010000028.1"/>
</dbReference>
<accession>A0ABW0PL53</accession>
<keyword evidence="2" id="KW-1185">Reference proteome</keyword>
<dbReference type="EMBL" id="JBHSMS010000028">
    <property type="protein sequence ID" value="MFC5511254.1"/>
    <property type="molecule type" value="Genomic_DNA"/>
</dbReference>
<dbReference type="Proteomes" id="UP001596031">
    <property type="component" value="Unassembled WGS sequence"/>
</dbReference>